<evidence type="ECO:0000313" key="2">
    <source>
        <dbReference type="EMBL" id="GFN97256.1"/>
    </source>
</evidence>
<protein>
    <submittedName>
        <fullName evidence="2">Uncharacterized protein</fullName>
    </submittedName>
</protein>
<organism evidence="2 3">
    <name type="scientific">Plakobranchus ocellatus</name>
    <dbReference type="NCBI Taxonomy" id="259542"/>
    <lineage>
        <taxon>Eukaryota</taxon>
        <taxon>Metazoa</taxon>
        <taxon>Spiralia</taxon>
        <taxon>Lophotrochozoa</taxon>
        <taxon>Mollusca</taxon>
        <taxon>Gastropoda</taxon>
        <taxon>Heterobranchia</taxon>
        <taxon>Euthyneura</taxon>
        <taxon>Panpulmonata</taxon>
        <taxon>Sacoglossa</taxon>
        <taxon>Placobranchoidea</taxon>
        <taxon>Plakobranchidae</taxon>
        <taxon>Plakobranchus</taxon>
    </lineage>
</organism>
<dbReference type="EMBL" id="BLXT01002742">
    <property type="protein sequence ID" value="GFN97256.1"/>
    <property type="molecule type" value="Genomic_DNA"/>
</dbReference>
<keyword evidence="3" id="KW-1185">Reference proteome</keyword>
<accession>A0AAV3ZRH2</accession>
<proteinExistence type="predicted"/>
<name>A0AAV3ZRH2_9GAST</name>
<evidence type="ECO:0000256" key="1">
    <source>
        <dbReference type="SAM" id="MobiDB-lite"/>
    </source>
</evidence>
<sequence length="163" mass="17442">MTSQLGSVGQRCPAVSGEGNGQGGMLMSDSHYCRAVTTSTSKILPFPHTVAPHGKQGAHTVGVGLSIILSTGGLRWIEVGNNSTWEEKEVEDSRRRSRRDDSAGKEVGIEDNSQVEKEMSPCPDERQSIGDNLPWSPLTTRGNHGGAHSFPGPHTGKLTETHN</sequence>
<evidence type="ECO:0000313" key="3">
    <source>
        <dbReference type="Proteomes" id="UP000735302"/>
    </source>
</evidence>
<reference evidence="2 3" key="1">
    <citation type="journal article" date="2021" name="Elife">
        <title>Chloroplast acquisition without the gene transfer in kleptoplastic sea slugs, Plakobranchus ocellatus.</title>
        <authorList>
            <person name="Maeda T."/>
            <person name="Takahashi S."/>
            <person name="Yoshida T."/>
            <person name="Shimamura S."/>
            <person name="Takaki Y."/>
            <person name="Nagai Y."/>
            <person name="Toyoda A."/>
            <person name="Suzuki Y."/>
            <person name="Arimoto A."/>
            <person name="Ishii H."/>
            <person name="Satoh N."/>
            <person name="Nishiyama T."/>
            <person name="Hasebe M."/>
            <person name="Maruyama T."/>
            <person name="Minagawa J."/>
            <person name="Obokata J."/>
            <person name="Shigenobu S."/>
        </authorList>
    </citation>
    <scope>NUCLEOTIDE SEQUENCE [LARGE SCALE GENOMIC DNA]</scope>
</reference>
<dbReference type="AlphaFoldDB" id="A0AAV3ZRH2"/>
<gene>
    <name evidence="2" type="ORF">PoB_002376200</name>
</gene>
<comment type="caution">
    <text evidence="2">The sequence shown here is derived from an EMBL/GenBank/DDBJ whole genome shotgun (WGS) entry which is preliminary data.</text>
</comment>
<feature type="compositionally biased region" description="Basic and acidic residues" evidence="1">
    <location>
        <begin position="85"/>
        <end position="128"/>
    </location>
</feature>
<feature type="region of interest" description="Disordered" evidence="1">
    <location>
        <begin position="81"/>
        <end position="163"/>
    </location>
</feature>
<dbReference type="Proteomes" id="UP000735302">
    <property type="component" value="Unassembled WGS sequence"/>
</dbReference>